<dbReference type="EMBL" id="CP150484">
    <property type="protein sequence ID" value="WYW17501.1"/>
    <property type="molecule type" value="Genomic_DNA"/>
</dbReference>
<keyword evidence="1" id="KW-0808">Transferase</keyword>
<protein>
    <submittedName>
        <fullName evidence="1">Acyltransferase domain-containing protein</fullName>
    </submittedName>
</protein>
<accession>A0ACD5BDS1</accession>
<reference evidence="1" key="1">
    <citation type="submission" date="2023-10" db="EMBL/GenBank/DDBJ databases">
        <title>Whole genome sequencing of actinobacterial strain Amycolatopsis sp. (BCA-696) identifies the underlying plant growth-promoting genes.</title>
        <authorList>
            <person name="Gandham P."/>
            <person name="Vadla N."/>
            <person name="Saji A."/>
            <person name="Srinivas V."/>
            <person name="Ruperao P."/>
            <person name="Selvanayagam S."/>
            <person name="Saxena R.K."/>
            <person name="Rathore A."/>
            <person name="Gopalakrishnan S."/>
            <person name="Thakur V."/>
        </authorList>
    </citation>
    <scope>NUCLEOTIDE SEQUENCE</scope>
    <source>
        <strain evidence="1">BCA-696</strain>
    </source>
</reference>
<proteinExistence type="predicted"/>
<evidence type="ECO:0000313" key="1">
    <source>
        <dbReference type="EMBL" id="WYW17501.1"/>
    </source>
</evidence>
<gene>
    <name evidence="1" type="ORF">LCL61_18290</name>
</gene>
<evidence type="ECO:0000313" key="2">
    <source>
        <dbReference type="Proteomes" id="UP001456344"/>
    </source>
</evidence>
<dbReference type="Proteomes" id="UP001456344">
    <property type="component" value="Chromosome"/>
</dbReference>
<keyword evidence="2" id="KW-1185">Reference proteome</keyword>
<organism evidence="1 2">
    <name type="scientific">Amycolatopsis coloradensis</name>
    <dbReference type="NCBI Taxonomy" id="76021"/>
    <lineage>
        <taxon>Bacteria</taxon>
        <taxon>Bacillati</taxon>
        <taxon>Actinomycetota</taxon>
        <taxon>Actinomycetes</taxon>
        <taxon>Pseudonocardiales</taxon>
        <taxon>Pseudonocardiaceae</taxon>
        <taxon>Amycolatopsis</taxon>
    </lineage>
</organism>
<name>A0ACD5BDS1_9PSEU</name>
<sequence length="483" mass="50362">MQHDSLTSTFLFPGQGAYLAGVFSASRQAFPVIADELSQVDEYSLRAGGPAVTSLLTDPASPTLDRLLENDVPALSLAIFASQIVAARLCQEEFGLSPALLVGHSFGEFAALVVSGALTLEEGVTLVVARDRALRASGASGGMVAVEAGFRRVEHLVAAVADRSLTIAADNAYDQVVVSGTATAVAHLAAVAGALGVKATVLRVPYPFHNHQLLGRANELFARTVTTITPRVPRIAVHSPVLGRRVETPEDVLEVLSSHLVRPVRFLDALHTIRGEGETRFVECGARSTLVDLATTTLAGISTSAPFRRRADDTGVLAEVRALDAGAGTARPAPAPVTGSSAASALATPAPVPSPQAATSAPVAVTPAPAPAEPVVEPVPAQRATSASSEPAGEEGGLVETKVLGELKTLYADAVGYPADVFEDNVELEADLGIDSIRQTELLQRARKRYDVPEADHIRITDYTTLESIAGLIVELSHQGARV</sequence>
<keyword evidence="1" id="KW-0012">Acyltransferase</keyword>